<reference evidence="3 4" key="1">
    <citation type="submission" date="2018-11" db="EMBL/GenBank/DDBJ databases">
        <title>Genomes From Bacteria Associated with the Canine Oral Cavity: a Test Case for Automated Genome-Based Taxonomic Assignment.</title>
        <authorList>
            <person name="Coil D.A."/>
            <person name="Jospin G."/>
            <person name="Darling A.E."/>
            <person name="Wallis C."/>
            <person name="Davis I.J."/>
            <person name="Harris S."/>
            <person name="Eisen J.A."/>
            <person name="Holcombe L.J."/>
            <person name="O'Flynn C."/>
        </authorList>
    </citation>
    <scope>NUCLEOTIDE SEQUENCE [LARGE SCALE GENOMIC DNA]</scope>
    <source>
        <strain evidence="3 4">OH2822_COT-296</strain>
    </source>
</reference>
<sequence length="298" mass="31786">MRRRTCLFLAAAAVTLAGCGTAAQLEGGEQGTSTLVVGSQDYYSNEIIAEVYALALEDGGYEVKRQLRIGQREVYVPDLQAGRIDVFPEYSGNLLQHFDPDTEARLAEDVTTGLAEALPQGLRALTFAPATDQDSYVVTKEFAETHSLTQIGDLAGVPGIILGGNSELESRPYGPKGLKATYGVEASFTPIEDSGGALTVRALRDGQVSLVDIYSADPVLTEPDLVVLEDPKGLFLTSNVVPIVSDKVDDKAAAILDRVSAALSPEDLREMNQRSIAEQTPAATIAAEWLRAEGLIES</sequence>
<evidence type="ECO:0000256" key="1">
    <source>
        <dbReference type="SAM" id="SignalP"/>
    </source>
</evidence>
<dbReference type="Pfam" id="PF04069">
    <property type="entry name" value="OpuAC"/>
    <property type="match status" value="1"/>
</dbReference>
<dbReference type="OrthoDB" id="9781705at2"/>
<accession>A0A3P1WYL1</accession>
<feature type="domain" description="ABC-type glycine betaine transport system substrate-binding" evidence="2">
    <location>
        <begin position="34"/>
        <end position="291"/>
    </location>
</feature>
<protein>
    <submittedName>
        <fullName evidence="3">ABC transporter substrate-binding protein</fullName>
    </submittedName>
</protein>
<dbReference type="Gene3D" id="3.40.190.120">
    <property type="entry name" value="Osmoprotection protein (prox), domain 2"/>
    <property type="match status" value="1"/>
</dbReference>
<dbReference type="CDD" id="cd13606">
    <property type="entry name" value="PBP2_ProX_like"/>
    <property type="match status" value="1"/>
</dbReference>
<dbReference type="Gene3D" id="3.40.190.10">
    <property type="entry name" value="Periplasmic binding protein-like II"/>
    <property type="match status" value="1"/>
</dbReference>
<dbReference type="SUPFAM" id="SSF53850">
    <property type="entry name" value="Periplasmic binding protein-like II"/>
    <property type="match status" value="1"/>
</dbReference>
<evidence type="ECO:0000259" key="2">
    <source>
        <dbReference type="Pfam" id="PF04069"/>
    </source>
</evidence>
<dbReference type="PROSITE" id="PS51257">
    <property type="entry name" value="PROKAR_LIPOPROTEIN"/>
    <property type="match status" value="1"/>
</dbReference>
<feature type="chain" id="PRO_5018164055" evidence="1">
    <location>
        <begin position="23"/>
        <end position="298"/>
    </location>
</feature>
<comment type="caution">
    <text evidence="3">The sequence shown here is derived from an EMBL/GenBank/DDBJ whole genome shotgun (WGS) entry which is preliminary data.</text>
</comment>
<proteinExistence type="predicted"/>
<dbReference type="InterPro" id="IPR007210">
    <property type="entry name" value="ABC_Gly_betaine_transp_sub-bd"/>
</dbReference>
<dbReference type="EMBL" id="RQYT01000015">
    <property type="protein sequence ID" value="RRD49503.1"/>
    <property type="molecule type" value="Genomic_DNA"/>
</dbReference>
<feature type="signal peptide" evidence="1">
    <location>
        <begin position="1"/>
        <end position="22"/>
    </location>
</feature>
<gene>
    <name evidence="3" type="ORF">EII35_07825</name>
</gene>
<dbReference type="AlphaFoldDB" id="A0A3P1WYL1"/>
<organism evidence="3 4">
    <name type="scientific">Arachnia propionica</name>
    <dbReference type="NCBI Taxonomy" id="1750"/>
    <lineage>
        <taxon>Bacteria</taxon>
        <taxon>Bacillati</taxon>
        <taxon>Actinomycetota</taxon>
        <taxon>Actinomycetes</taxon>
        <taxon>Propionibacteriales</taxon>
        <taxon>Propionibacteriaceae</taxon>
        <taxon>Arachnia</taxon>
    </lineage>
</organism>
<evidence type="ECO:0000313" key="4">
    <source>
        <dbReference type="Proteomes" id="UP000280935"/>
    </source>
</evidence>
<keyword evidence="1" id="KW-0732">Signal</keyword>
<dbReference type="Proteomes" id="UP000280935">
    <property type="component" value="Unassembled WGS sequence"/>
</dbReference>
<dbReference type="RefSeq" id="WP_125227909.1">
    <property type="nucleotide sequence ID" value="NZ_RQYT01000015.1"/>
</dbReference>
<dbReference type="GO" id="GO:0022857">
    <property type="term" value="F:transmembrane transporter activity"/>
    <property type="evidence" value="ECO:0007669"/>
    <property type="project" value="InterPro"/>
</dbReference>
<evidence type="ECO:0000313" key="3">
    <source>
        <dbReference type="EMBL" id="RRD49503.1"/>
    </source>
</evidence>
<name>A0A3P1WYL1_9ACTN</name>
<dbReference type="GO" id="GO:0043190">
    <property type="term" value="C:ATP-binding cassette (ABC) transporter complex"/>
    <property type="evidence" value="ECO:0007669"/>
    <property type="project" value="InterPro"/>
</dbReference>